<evidence type="ECO:0000313" key="20">
    <source>
        <dbReference type="EMBL" id="PKU45977.1"/>
    </source>
</evidence>
<feature type="compositionally biased region" description="Polar residues" evidence="18">
    <location>
        <begin position="642"/>
        <end position="654"/>
    </location>
</feature>
<proteinExistence type="inferred from homology"/>
<evidence type="ECO:0000256" key="16">
    <source>
        <dbReference type="ARBA" id="ARBA00023328"/>
    </source>
</evidence>
<gene>
    <name evidence="20" type="ORF">llap_3711</name>
</gene>
<evidence type="ECO:0000256" key="15">
    <source>
        <dbReference type="ARBA" id="ARBA00023306"/>
    </source>
</evidence>
<feature type="domain" description="TOG" evidence="19">
    <location>
        <begin position="1"/>
        <end position="232"/>
    </location>
</feature>
<keyword evidence="16" id="KW-0137">Centromere</keyword>
<dbReference type="InterPro" id="IPR048491">
    <property type="entry name" value="XMAP215_CLASP_TOG"/>
</dbReference>
<evidence type="ECO:0000256" key="4">
    <source>
        <dbReference type="ARBA" id="ARBA00004629"/>
    </source>
</evidence>
<evidence type="ECO:0000256" key="2">
    <source>
        <dbReference type="ARBA" id="ARBA00004300"/>
    </source>
</evidence>
<dbReference type="InterPro" id="IPR021133">
    <property type="entry name" value="HEAT_type_2"/>
</dbReference>
<keyword evidence="15" id="KW-0131">Cell cycle</keyword>
<evidence type="ECO:0000256" key="7">
    <source>
        <dbReference type="ARBA" id="ARBA00022490"/>
    </source>
</evidence>
<evidence type="ECO:0000256" key="14">
    <source>
        <dbReference type="ARBA" id="ARBA00023212"/>
    </source>
</evidence>
<dbReference type="PANTHER" id="PTHR21567:SF28">
    <property type="entry name" value="CLIP-ASSOCIATING PROTEIN 1"/>
    <property type="match status" value="1"/>
</dbReference>
<keyword evidence="6" id="KW-0158">Chromosome</keyword>
<comment type="similarity">
    <text evidence="5">Belongs to the CLASP family.</text>
</comment>
<feature type="domain" description="TOG" evidence="19">
    <location>
        <begin position="319"/>
        <end position="548"/>
    </location>
</feature>
<dbReference type="PROSITE" id="PS50077">
    <property type="entry name" value="HEAT_REPEAT"/>
    <property type="match status" value="1"/>
</dbReference>
<dbReference type="GO" id="GO:0045180">
    <property type="term" value="C:basal cortex"/>
    <property type="evidence" value="ECO:0007669"/>
    <property type="project" value="TreeGrafter"/>
</dbReference>
<evidence type="ECO:0000256" key="3">
    <source>
        <dbReference type="ARBA" id="ARBA00004601"/>
    </source>
</evidence>
<evidence type="ECO:0000256" key="13">
    <source>
        <dbReference type="ARBA" id="ARBA00023034"/>
    </source>
</evidence>
<keyword evidence="11" id="KW-0498">Mitosis</keyword>
<organism evidence="20 21">
    <name type="scientific">Limosa lapponica baueri</name>
    <dbReference type="NCBI Taxonomy" id="1758121"/>
    <lineage>
        <taxon>Eukaryota</taxon>
        <taxon>Metazoa</taxon>
        <taxon>Chordata</taxon>
        <taxon>Craniata</taxon>
        <taxon>Vertebrata</taxon>
        <taxon>Euteleostomi</taxon>
        <taxon>Archelosauria</taxon>
        <taxon>Archosauria</taxon>
        <taxon>Dinosauria</taxon>
        <taxon>Saurischia</taxon>
        <taxon>Theropoda</taxon>
        <taxon>Coelurosauria</taxon>
        <taxon>Aves</taxon>
        <taxon>Neognathae</taxon>
        <taxon>Neoaves</taxon>
        <taxon>Charadriiformes</taxon>
        <taxon>Scolopacidae</taxon>
        <taxon>Limosa</taxon>
    </lineage>
</organism>
<evidence type="ECO:0000256" key="5">
    <source>
        <dbReference type="ARBA" id="ARBA00009549"/>
    </source>
</evidence>
<evidence type="ECO:0000256" key="17">
    <source>
        <dbReference type="PROSITE-ProRule" id="PRU00103"/>
    </source>
</evidence>
<dbReference type="GO" id="GO:0040001">
    <property type="term" value="P:establishment of mitotic spindle localization"/>
    <property type="evidence" value="ECO:0007669"/>
    <property type="project" value="TreeGrafter"/>
</dbReference>
<keyword evidence="9" id="KW-0493">Microtubule</keyword>
<comment type="subcellular location">
    <subcellularLocation>
        <location evidence="4">Chromosome</location>
        <location evidence="4">Centromere</location>
        <location evidence="4">Kinetochore</location>
    </subcellularLocation>
    <subcellularLocation>
        <location evidence="2">Cytoplasm</location>
        <location evidence="2">Cytoskeleton</location>
        <location evidence="2">Microtubule organizing center</location>
        <location evidence="2">Centrosome</location>
    </subcellularLocation>
    <subcellularLocation>
        <location evidence="1">Cytoplasm</location>
        <location evidence="1">Cytoskeleton</location>
        <location evidence="1">Spindle</location>
    </subcellularLocation>
    <subcellularLocation>
        <location evidence="3">Golgi apparatus</location>
        <location evidence="3">trans-Golgi network</location>
    </subcellularLocation>
</comment>
<dbReference type="Pfam" id="PF23271">
    <property type="entry name" value="HEAT_GCN1"/>
    <property type="match status" value="1"/>
</dbReference>
<feature type="compositionally biased region" description="Polar residues" evidence="18">
    <location>
        <begin position="722"/>
        <end position="731"/>
    </location>
</feature>
<dbReference type="SMART" id="SM01349">
    <property type="entry name" value="TOG"/>
    <property type="match status" value="3"/>
</dbReference>
<evidence type="ECO:0000256" key="18">
    <source>
        <dbReference type="SAM" id="MobiDB-lite"/>
    </source>
</evidence>
<keyword evidence="12" id="KW-0995">Kinetochore</keyword>
<accession>A0A2I0UIU8</accession>
<feature type="region of interest" description="Disordered" evidence="18">
    <location>
        <begin position="540"/>
        <end position="803"/>
    </location>
</feature>
<dbReference type="GO" id="GO:0005813">
    <property type="term" value="C:centrosome"/>
    <property type="evidence" value="ECO:0007669"/>
    <property type="project" value="UniProtKB-SubCell"/>
</dbReference>
<reference evidence="21" key="1">
    <citation type="submission" date="2017-11" db="EMBL/GenBank/DDBJ databases">
        <authorList>
            <person name="Lima N.C."/>
            <person name="Parody-Merino A.M."/>
            <person name="Battley P.F."/>
            <person name="Fidler A.E."/>
            <person name="Prosdocimi F."/>
        </authorList>
    </citation>
    <scope>NUCLEOTIDE SEQUENCE [LARGE SCALE GENOMIC DNA]</scope>
</reference>
<dbReference type="InterPro" id="IPR057546">
    <property type="entry name" value="HEAT_GCN1"/>
</dbReference>
<dbReference type="InterPro" id="IPR011989">
    <property type="entry name" value="ARM-like"/>
</dbReference>
<dbReference type="GO" id="GO:0000776">
    <property type="term" value="C:kinetochore"/>
    <property type="evidence" value="ECO:0007669"/>
    <property type="project" value="UniProtKB-KW"/>
</dbReference>
<dbReference type="FunFam" id="1.25.10.10:FF:000031">
    <property type="entry name" value="CLIP-associating protein 1 isoform 2"/>
    <property type="match status" value="1"/>
</dbReference>
<reference evidence="21" key="2">
    <citation type="submission" date="2017-12" db="EMBL/GenBank/DDBJ databases">
        <title>Genome sequence of the Bar-tailed Godwit (Limosa lapponica baueri).</title>
        <authorList>
            <person name="Lima N.C.B."/>
            <person name="Parody-Merino A.M."/>
            <person name="Battley P.F."/>
            <person name="Fidler A.E."/>
            <person name="Prosdocimi F."/>
        </authorList>
    </citation>
    <scope>NUCLEOTIDE SEQUENCE [LARGE SCALE GENOMIC DNA]</scope>
</reference>
<sequence length="1462" mass="160814">MEPSMEYCLAQVLQKDVGKRLQVGQELIDYFSDKQKSTDLEHDQTMLDKMVDGLATSWVNSSNYKVVLLGIDILSALVSRLQDRFKAQIGTVLPSLLDRLGDSKDSVREQDQTLLLKIMEQAANPQYVWDRMLGGFKHKNFRTREGICLCLIATLNASGAQSLTLSKIVPHICNLLGDPNSQVRDAAINSLVEIYRHVGERVRADLSKKGLPQSRLNVIFTKFDEVQKSGNMIQSSGDKIFDDEDSVDGNRPSSASSSTSSKAPANSRRVGMGTTRRLGSAALGTKSSTAKEGAGAVDEEDFIKAFEDVPTVQIYSSRDLEESINKIREILSDDKHDWEQRLKKIRSLLLAGAAEYDNFFQHLRLLDGAFKLSAKDLRSQVVREACITLGHLSSVLGNKFDHGAEAIMPTIFNLIPNSAKVMATSGVVAVRLIIRHTHIPRLIPIITSNCTSKSVAVRRRCFEFLDLLLQEWQTHSLERHISVLAETIKKGIHDADSEARIEARKCYWGFHSHFSREAEHLYHTLESSYQKALQSHLKNSDSIVSLPQSDRSSSSSQESLNRPLSAKRSPTGSTTSRASTVSTKSVSTPGSLQRSRSDVDVNAAASAKSKVTSSGASIPFSSAAALPPGSYASLGRIRTRRQSSGSATSVTSMPADTRGRSRAKVVSQSQRSRSANPAGAGSRSSSPGKLLGSAYGGLSGGTSRVQPVPSSSEKRTKIPRSQGCSRETSPNRIGLARSSRIPRPSMSQGCSRDTSRESSRDTSPARGFPPLASRRHSRSTSALSTADSVGQSDRFGLGQPGRMPASVNTMRVLSTSTDLEAAVADALLLGDSRSKVFSMFLETLVDFIIIHKDDLQDWLFVLLTQLLKKMGADLLGSVQAKVQKALDVTRDSFPFDQQFNILMRFIVDQTQTPNLKVKVAILKYIESLARQMDPTDFVNSSETRLAVSRIITWTTEPKSSDVRKAAQIVLISLFELNTPEFTMLLGALPKTFQDGATKLLHNHLKNSSNTSVGSPSNTLGRTPSRHSSSRTSPLTSPTNCSHGGLSPSRFWGWSADGLSKHPPPLSQPNSIPTAPSHKTFRRSYSPSMLDYDTENLNSDEIYSSLRGVTEAIEKFSFRSQEDLNEPIKRDGKKDCDIVSRDGGLAVPTSDVRGSSDIVEGGRMALDNKTSLLNTQPPRAFSGPRAREYNPYPYVDTINTYDKTALKEAVFDDDMDQLRDVPIDHSDLVADLLKELSNHNERVEERKGALLELLKITREDNLGVWEEHFKTILLLLLETLGDKDHSIRALALRVLREILRNQPARFKNYAELTIMKTLEAHKDSHKEVVRAAEEAASTLASSIHPEQCIKVLCPIIQTADYPINLAAIKMQTKVIERISKESLHQLLPDIIPGLLQGYDNTESSVRKASVFCLVAIYSVIGEELKPHLAQLTGSKMKLLNLYIKRAQTTNSNSSSSSDVSTHS</sequence>
<keyword evidence="13" id="KW-0333">Golgi apparatus</keyword>
<feature type="compositionally biased region" description="Low complexity" evidence="18">
    <location>
        <begin position="253"/>
        <end position="267"/>
    </location>
</feature>
<feature type="compositionally biased region" description="Low complexity" evidence="18">
    <location>
        <begin position="545"/>
        <end position="564"/>
    </location>
</feature>
<dbReference type="PANTHER" id="PTHR21567">
    <property type="entry name" value="CLASP"/>
    <property type="match status" value="1"/>
</dbReference>
<dbReference type="EMBL" id="KZ505733">
    <property type="protein sequence ID" value="PKU45977.1"/>
    <property type="molecule type" value="Genomic_DNA"/>
</dbReference>
<dbReference type="Pfam" id="PF12348">
    <property type="entry name" value="CLASP_N"/>
    <property type="match status" value="1"/>
</dbReference>
<dbReference type="InterPro" id="IPR034085">
    <property type="entry name" value="TOG"/>
</dbReference>
<feature type="domain" description="TOG" evidence="19">
    <location>
        <begin position="1213"/>
        <end position="1451"/>
    </location>
</feature>
<feature type="compositionally biased region" description="Low complexity" evidence="18">
    <location>
        <begin position="671"/>
        <end position="693"/>
    </location>
</feature>
<evidence type="ECO:0000313" key="21">
    <source>
        <dbReference type="Proteomes" id="UP000233556"/>
    </source>
</evidence>
<dbReference type="InterPro" id="IPR016024">
    <property type="entry name" value="ARM-type_fold"/>
</dbReference>
<feature type="compositionally biased region" description="Polar residues" evidence="18">
    <location>
        <begin position="1005"/>
        <end position="1020"/>
    </location>
</feature>
<dbReference type="GO" id="GO:0005876">
    <property type="term" value="C:spindle microtubule"/>
    <property type="evidence" value="ECO:0007669"/>
    <property type="project" value="TreeGrafter"/>
</dbReference>
<dbReference type="FunFam" id="1.25.10.10:FF:000006">
    <property type="entry name" value="CLIP-associating protein 1 isoform 2"/>
    <property type="match status" value="1"/>
</dbReference>
<evidence type="ECO:0000256" key="11">
    <source>
        <dbReference type="ARBA" id="ARBA00022776"/>
    </source>
</evidence>
<feature type="compositionally biased region" description="Low complexity" evidence="18">
    <location>
        <begin position="600"/>
        <end position="617"/>
    </location>
</feature>
<dbReference type="GO" id="GO:0072686">
    <property type="term" value="C:mitotic spindle"/>
    <property type="evidence" value="ECO:0007669"/>
    <property type="project" value="TreeGrafter"/>
</dbReference>
<name>A0A2I0UIU8_LIMLA</name>
<dbReference type="GO" id="GO:0051301">
    <property type="term" value="P:cell division"/>
    <property type="evidence" value="ECO:0007669"/>
    <property type="project" value="UniProtKB-KW"/>
</dbReference>
<keyword evidence="21" id="KW-1185">Reference proteome</keyword>
<dbReference type="GO" id="GO:0005881">
    <property type="term" value="C:cytoplasmic microtubule"/>
    <property type="evidence" value="ECO:0007669"/>
    <property type="project" value="TreeGrafter"/>
</dbReference>
<keyword evidence="14" id="KW-0206">Cytoskeleton</keyword>
<evidence type="ECO:0000256" key="10">
    <source>
        <dbReference type="ARBA" id="ARBA00022737"/>
    </source>
</evidence>
<evidence type="ECO:0000256" key="6">
    <source>
        <dbReference type="ARBA" id="ARBA00022454"/>
    </source>
</evidence>
<feature type="region of interest" description="Disordered" evidence="18">
    <location>
        <begin position="1004"/>
        <end position="1043"/>
    </location>
</feature>
<evidence type="ECO:0000256" key="1">
    <source>
        <dbReference type="ARBA" id="ARBA00004186"/>
    </source>
</evidence>
<evidence type="ECO:0000256" key="9">
    <source>
        <dbReference type="ARBA" id="ARBA00022701"/>
    </source>
</evidence>
<keyword evidence="7" id="KW-0963">Cytoplasm</keyword>
<evidence type="ECO:0000256" key="8">
    <source>
        <dbReference type="ARBA" id="ARBA00022618"/>
    </source>
</evidence>
<protein>
    <submittedName>
        <fullName evidence="20">Clip-associating protein 1 isoform x1</fullName>
    </submittedName>
</protein>
<evidence type="ECO:0000256" key="12">
    <source>
        <dbReference type="ARBA" id="ARBA00022838"/>
    </source>
</evidence>
<keyword evidence="8" id="KW-0132">Cell division</keyword>
<feature type="compositionally biased region" description="Low complexity" evidence="18">
    <location>
        <begin position="1029"/>
        <end position="1038"/>
    </location>
</feature>
<dbReference type="OrthoDB" id="46159at2759"/>
<dbReference type="GO" id="GO:0043515">
    <property type="term" value="F:kinetochore binding"/>
    <property type="evidence" value="ECO:0007669"/>
    <property type="project" value="TreeGrafter"/>
</dbReference>
<dbReference type="GO" id="GO:0005794">
    <property type="term" value="C:Golgi apparatus"/>
    <property type="evidence" value="ECO:0007669"/>
    <property type="project" value="UniProtKB-SubCell"/>
</dbReference>
<dbReference type="Gene3D" id="1.25.10.10">
    <property type="entry name" value="Leucine-rich Repeat Variant"/>
    <property type="match status" value="4"/>
</dbReference>
<feature type="region of interest" description="Disordered" evidence="18">
    <location>
        <begin position="234"/>
        <end position="294"/>
    </location>
</feature>
<dbReference type="FunFam" id="1.25.10.10:FF:000005">
    <property type="entry name" value="CLIP-associating protein 1 isoform 2"/>
    <property type="match status" value="1"/>
</dbReference>
<dbReference type="InterPro" id="IPR024395">
    <property type="entry name" value="CLASP_N_dom"/>
</dbReference>
<dbReference type="Pfam" id="PF21041">
    <property type="entry name" value="XMAP215_CLASP_TOG"/>
    <property type="match status" value="1"/>
</dbReference>
<dbReference type="GO" id="GO:0090307">
    <property type="term" value="P:mitotic spindle assembly"/>
    <property type="evidence" value="ECO:0007669"/>
    <property type="project" value="TreeGrafter"/>
</dbReference>
<dbReference type="GO" id="GO:0008017">
    <property type="term" value="F:microtubule binding"/>
    <property type="evidence" value="ECO:0007669"/>
    <property type="project" value="TreeGrafter"/>
</dbReference>
<feature type="compositionally biased region" description="Polar residues" evidence="18">
    <location>
        <begin position="779"/>
        <end position="791"/>
    </location>
</feature>
<feature type="region of interest" description="Disordered" evidence="18">
    <location>
        <begin position="1059"/>
        <end position="1081"/>
    </location>
</feature>
<dbReference type="SUPFAM" id="SSF48371">
    <property type="entry name" value="ARM repeat"/>
    <property type="match status" value="1"/>
</dbReference>
<feature type="repeat" description="HEAT" evidence="17">
    <location>
        <begin position="168"/>
        <end position="206"/>
    </location>
</feature>
<dbReference type="GO" id="GO:0007026">
    <property type="term" value="P:negative regulation of microtubule depolymerization"/>
    <property type="evidence" value="ECO:0007669"/>
    <property type="project" value="UniProtKB-ARBA"/>
</dbReference>
<evidence type="ECO:0000259" key="19">
    <source>
        <dbReference type="SMART" id="SM01349"/>
    </source>
</evidence>
<feature type="compositionally biased region" description="Polar residues" evidence="18">
    <location>
        <begin position="568"/>
        <end position="594"/>
    </location>
</feature>
<dbReference type="Proteomes" id="UP000233556">
    <property type="component" value="Unassembled WGS sequence"/>
</dbReference>
<keyword evidence="10" id="KW-0677">Repeat</keyword>